<accession>A0A1L7NNM8</accession>
<gene>
    <name evidence="1" type="ORF">KF715C_pA5750</name>
</gene>
<dbReference type="Proteomes" id="UP000218731">
    <property type="component" value="Plasmid pKF715A"/>
</dbReference>
<evidence type="ECO:0000313" key="2">
    <source>
        <dbReference type="Proteomes" id="UP000218731"/>
    </source>
</evidence>
<protein>
    <submittedName>
        <fullName evidence="1">KleH plasmid stable inheritance protein</fullName>
    </submittedName>
</protein>
<name>A0A1L7NNM8_PSEPU</name>
<reference evidence="1 2" key="1">
    <citation type="submission" date="2015-11" db="EMBL/GenBank/DDBJ databases">
        <title>Complete genome sequencing of a biphenyl-degrading bacterium, Pseudomonas putida KF715 (=NBRC110667).</title>
        <authorList>
            <person name="Suenaga H."/>
            <person name="Fujihara N."/>
            <person name="Watanabe T."/>
            <person name="Hirose J."/>
            <person name="Kimura N."/>
            <person name="Yamazoe A."/>
            <person name="Hosoyama A."/>
            <person name="Shimodaira J."/>
            <person name="Furukawa K."/>
        </authorList>
    </citation>
    <scope>NUCLEOTIDE SEQUENCE [LARGE SCALE GENOMIC DNA]</scope>
    <source>
        <strain evidence="1 2">KF715</strain>
        <plasmid evidence="2">Plasmid pkf715a dna</plasmid>
    </source>
</reference>
<organism evidence="1 2">
    <name type="scientific">Pseudomonas putida</name>
    <name type="common">Arthrobacter siderocapsulatus</name>
    <dbReference type="NCBI Taxonomy" id="303"/>
    <lineage>
        <taxon>Bacteria</taxon>
        <taxon>Pseudomonadati</taxon>
        <taxon>Pseudomonadota</taxon>
        <taxon>Gammaproteobacteria</taxon>
        <taxon>Pseudomonadales</taxon>
        <taxon>Pseudomonadaceae</taxon>
        <taxon>Pseudomonas</taxon>
    </lineage>
</organism>
<dbReference type="AlphaFoldDB" id="A0A1L7NNM8"/>
<proteinExistence type="predicted"/>
<keyword evidence="1" id="KW-0614">Plasmid</keyword>
<dbReference type="RefSeq" id="WP_096427151.1">
    <property type="nucleotide sequence ID" value="NZ_AP015030.1"/>
</dbReference>
<geneLocation type="plasmid" evidence="2">
    <name>pkf715a dna</name>
</geneLocation>
<dbReference type="EMBL" id="AP015030">
    <property type="protein sequence ID" value="BAW27080.1"/>
    <property type="molecule type" value="Genomic_DNA"/>
</dbReference>
<sequence length="77" mass="8158">MKTQILAAHAVRAGMQVYLAGSVYAVEANLFDRHGKAPNQALTILECSSQETESGYGAKEHFGLLPSTPVVAIRATA</sequence>
<evidence type="ECO:0000313" key="1">
    <source>
        <dbReference type="EMBL" id="BAW27080.1"/>
    </source>
</evidence>